<dbReference type="PATRIC" id="fig|926556.3.peg.1053"/>
<reference evidence="3" key="1">
    <citation type="submission" date="2012-02" db="EMBL/GenBank/DDBJ databases">
        <title>The complete genome of Echinicola vietnamensis DSM 17526.</title>
        <authorList>
            <person name="Lucas S."/>
            <person name="Copeland A."/>
            <person name="Lapidus A."/>
            <person name="Glavina del Rio T."/>
            <person name="Dalin E."/>
            <person name="Tice H."/>
            <person name="Bruce D."/>
            <person name="Goodwin L."/>
            <person name="Pitluck S."/>
            <person name="Peters L."/>
            <person name="Ovchinnikova G."/>
            <person name="Teshima H."/>
            <person name="Kyrpides N."/>
            <person name="Mavromatis K."/>
            <person name="Ivanova N."/>
            <person name="Brettin T."/>
            <person name="Detter J.C."/>
            <person name="Han C."/>
            <person name="Larimer F."/>
            <person name="Land M."/>
            <person name="Hauser L."/>
            <person name="Markowitz V."/>
            <person name="Cheng J.-F."/>
            <person name="Hugenholtz P."/>
            <person name="Woyke T."/>
            <person name="Wu D."/>
            <person name="Brambilla E."/>
            <person name="Klenk H.-P."/>
            <person name="Eisen J.A."/>
        </authorList>
    </citation>
    <scope>NUCLEOTIDE SEQUENCE [LARGE SCALE GENOMIC DNA]</scope>
    <source>
        <strain evidence="3">DSM 17526 / LMG 23754 / KMM 6221</strain>
    </source>
</reference>
<dbReference type="EMBL" id="CP003346">
    <property type="protein sequence ID" value="AGA77285.1"/>
    <property type="molecule type" value="Genomic_DNA"/>
</dbReference>
<dbReference type="KEGG" id="evi:Echvi_1014"/>
<feature type="region of interest" description="Disordered" evidence="1">
    <location>
        <begin position="1"/>
        <end position="20"/>
    </location>
</feature>
<name>L0FXA0_ECHVK</name>
<protein>
    <submittedName>
        <fullName evidence="2">Uncharacterized protein</fullName>
    </submittedName>
</protein>
<keyword evidence="3" id="KW-1185">Reference proteome</keyword>
<dbReference type="RefSeq" id="WP_015264849.1">
    <property type="nucleotide sequence ID" value="NC_019904.1"/>
</dbReference>
<organism evidence="2 3">
    <name type="scientific">Echinicola vietnamensis (strain DSM 17526 / LMG 23754 / KMM 6221)</name>
    <dbReference type="NCBI Taxonomy" id="926556"/>
    <lineage>
        <taxon>Bacteria</taxon>
        <taxon>Pseudomonadati</taxon>
        <taxon>Bacteroidota</taxon>
        <taxon>Cytophagia</taxon>
        <taxon>Cytophagales</taxon>
        <taxon>Cyclobacteriaceae</taxon>
        <taxon>Echinicola</taxon>
    </lineage>
</organism>
<sequence length="52" mass="5759">MGKKKKDKQPEESVDWDVSEGFGGIPNDIDLTKIIGCASSSGKKYKSSRKQR</sequence>
<evidence type="ECO:0000313" key="3">
    <source>
        <dbReference type="Proteomes" id="UP000010796"/>
    </source>
</evidence>
<dbReference type="HOGENOM" id="CLU_3079303_0_0_10"/>
<evidence type="ECO:0000313" key="2">
    <source>
        <dbReference type="EMBL" id="AGA77285.1"/>
    </source>
</evidence>
<dbReference type="Proteomes" id="UP000010796">
    <property type="component" value="Chromosome"/>
</dbReference>
<evidence type="ECO:0000256" key="1">
    <source>
        <dbReference type="SAM" id="MobiDB-lite"/>
    </source>
</evidence>
<gene>
    <name evidence="2" type="ordered locus">Echvi_1014</name>
</gene>
<accession>L0FXA0</accession>
<dbReference type="AlphaFoldDB" id="L0FXA0"/>
<proteinExistence type="predicted"/>